<dbReference type="Pfam" id="PF04082">
    <property type="entry name" value="Fungal_trans"/>
    <property type="match status" value="1"/>
</dbReference>
<organism evidence="8 9">
    <name type="scientific">Aspergillus niger</name>
    <dbReference type="NCBI Taxonomy" id="5061"/>
    <lineage>
        <taxon>Eukaryota</taxon>
        <taxon>Fungi</taxon>
        <taxon>Dikarya</taxon>
        <taxon>Ascomycota</taxon>
        <taxon>Pezizomycotina</taxon>
        <taxon>Eurotiomycetes</taxon>
        <taxon>Eurotiomycetidae</taxon>
        <taxon>Eurotiales</taxon>
        <taxon>Aspergillaceae</taxon>
        <taxon>Aspergillus</taxon>
        <taxon>Aspergillus subgen. Circumdati</taxon>
    </lineage>
</organism>
<dbReference type="Pfam" id="PF00795">
    <property type="entry name" value="CN_hydrolase"/>
    <property type="match status" value="1"/>
</dbReference>
<protein>
    <submittedName>
        <fullName evidence="8">Nitrilase</fullName>
    </submittedName>
</protein>
<dbReference type="PANTHER" id="PTHR46044">
    <property type="entry name" value="NITRILASE"/>
    <property type="match status" value="1"/>
</dbReference>
<dbReference type="VEuPathDB" id="FungiDB:An06g01960"/>
<keyword evidence="3" id="KW-0804">Transcription</keyword>
<dbReference type="InterPro" id="IPR007219">
    <property type="entry name" value="XnlR_reg_dom"/>
</dbReference>
<dbReference type="PROSITE" id="PS00921">
    <property type="entry name" value="NITRIL_CHT_2"/>
    <property type="match status" value="1"/>
</dbReference>
<name>A0A117E251_ASPNG</name>
<feature type="compositionally biased region" description="Polar residues" evidence="6">
    <location>
        <begin position="414"/>
        <end position="424"/>
    </location>
</feature>
<dbReference type="InterPro" id="IPR036526">
    <property type="entry name" value="C-N_Hydrolase_sf"/>
</dbReference>
<evidence type="ECO:0000259" key="7">
    <source>
        <dbReference type="PROSITE" id="PS50263"/>
    </source>
</evidence>
<evidence type="ECO:0000313" key="9">
    <source>
        <dbReference type="Proteomes" id="UP000068243"/>
    </source>
</evidence>
<dbReference type="GO" id="GO:0003677">
    <property type="term" value="F:DNA binding"/>
    <property type="evidence" value="ECO:0007669"/>
    <property type="project" value="InterPro"/>
</dbReference>
<accession>A0A117E251</accession>
<dbReference type="GO" id="GO:0006351">
    <property type="term" value="P:DNA-templated transcription"/>
    <property type="evidence" value="ECO:0007669"/>
    <property type="project" value="InterPro"/>
</dbReference>
<evidence type="ECO:0000256" key="3">
    <source>
        <dbReference type="ARBA" id="ARBA00023163"/>
    </source>
</evidence>
<feature type="domain" description="CN hydrolase" evidence="7">
    <location>
        <begin position="5"/>
        <end position="319"/>
    </location>
</feature>
<evidence type="ECO:0000256" key="5">
    <source>
        <dbReference type="PROSITE-ProRule" id="PRU10139"/>
    </source>
</evidence>
<dbReference type="VEuPathDB" id="FungiDB:M747DRAFT_318111"/>
<dbReference type="CDD" id="cd12148">
    <property type="entry name" value="fungal_TF_MHR"/>
    <property type="match status" value="1"/>
</dbReference>
<dbReference type="Proteomes" id="UP000068243">
    <property type="component" value="Unassembled WGS sequence"/>
</dbReference>
<dbReference type="InterPro" id="IPR021858">
    <property type="entry name" value="Fun_TF"/>
</dbReference>
<dbReference type="GO" id="GO:0016836">
    <property type="term" value="F:hydro-lyase activity"/>
    <property type="evidence" value="ECO:0007669"/>
    <property type="project" value="UniProtKB-ARBA"/>
</dbReference>
<dbReference type="PaxDb" id="5061-CADANGAP00005095"/>
<dbReference type="SUPFAM" id="SSF56317">
    <property type="entry name" value="Carbon-nitrogen hydrolase"/>
    <property type="match status" value="1"/>
</dbReference>
<evidence type="ECO:0000256" key="2">
    <source>
        <dbReference type="ARBA" id="ARBA00023015"/>
    </source>
</evidence>
<dbReference type="Gene3D" id="3.60.110.10">
    <property type="entry name" value="Carbon-nitrogen hydrolase"/>
    <property type="match status" value="1"/>
</dbReference>
<evidence type="ECO:0000256" key="1">
    <source>
        <dbReference type="ARBA" id="ARBA00008129"/>
    </source>
</evidence>
<dbReference type="GO" id="GO:0000257">
    <property type="term" value="F:nitrilase activity"/>
    <property type="evidence" value="ECO:0007669"/>
    <property type="project" value="UniProtKB-ARBA"/>
</dbReference>
<dbReference type="EMBL" id="BCMY01000015">
    <property type="protein sequence ID" value="GAQ45082.1"/>
    <property type="molecule type" value="Genomic_DNA"/>
</dbReference>
<reference evidence="9" key="1">
    <citation type="journal article" date="2016" name="Genome Announc.">
        <title>Draft genome sequence of Aspergillus niger strain An76.</title>
        <authorList>
            <person name="Gong W."/>
            <person name="Cheng Z."/>
            <person name="Zhang H."/>
            <person name="Liu L."/>
            <person name="Gao P."/>
            <person name="Wang L."/>
        </authorList>
    </citation>
    <scope>NUCLEOTIDE SEQUENCE [LARGE SCALE GENOMIC DNA]</scope>
    <source>
        <strain evidence="9">An76</strain>
    </source>
</reference>
<dbReference type="InterPro" id="IPR003010">
    <property type="entry name" value="C-N_Hydrolase"/>
</dbReference>
<feature type="active site" description="Proton acceptor" evidence="5">
    <location>
        <position position="44"/>
    </location>
</feature>
<dbReference type="PROSITE" id="PS50263">
    <property type="entry name" value="CN_HYDROLASE"/>
    <property type="match status" value="1"/>
</dbReference>
<dbReference type="VEuPathDB" id="FungiDB:ASPNIDRAFT2_1160997"/>
<dbReference type="InterPro" id="IPR044149">
    <property type="entry name" value="Nitrilases_CHs"/>
</dbReference>
<proteinExistence type="inferred from homology"/>
<keyword evidence="2" id="KW-0805">Transcription regulation</keyword>
<dbReference type="OrthoDB" id="10250282at2759"/>
<evidence type="ECO:0000256" key="4">
    <source>
        <dbReference type="ARBA" id="ARBA00023242"/>
    </source>
</evidence>
<evidence type="ECO:0000313" key="8">
    <source>
        <dbReference type="EMBL" id="GAQ45082.1"/>
    </source>
</evidence>
<dbReference type="VEuPathDB" id="FungiDB:ATCC64974_96420"/>
<keyword evidence="4" id="KW-0539">Nucleus</keyword>
<sequence>MPQKLTVAVAQASTQSTLAATLAALERVTRHAAARGVHLILFPEAYLGGYPRTCDFGTAVGARGAHGRDQFLEYFHAAVDLGDTPTGAGDDWVNRRLPLPRGKEYRGDGTREALEKISRETGVFIVCGVIERAGGSLYCSAIYVDPRDGALGKRRKVMPTASERLIWAQGSPSTLKAVTTELNGVPLTIGAAICWENYMPMLRQSLYSQNVNLYLAPTADARDTWLPLMRTVAGEGRTFVLSANQCVRRRELPGWITANSQDKYDGDEYVCRGGSCIVGPLGEVLSEPIWEVSTDDVTDANDPNDPAMAAALSITEIDVEDSCVPSQRPARKSRVNPEYARALEERIIELESQQRGPLHHAVGLGTTPGLKSRADVQPSDSPEPPRTRMTRALTAEDATSPACRLSSHIPGDAESTQAGSTPSVTILPPFVQGSPHPGFLPGSNYEMEIPSQTQDELIQTFLQRVNPRYPFLHEGTFIAWYESWKESRNLGVPLPPQDQWKAFFIKMALAVSLLIAPRVSPRDMKVSQALYSSATLSLDAVFACLDPVLHAQAYLLCTLHALHSPSSQTVLTMIAAAVRCCVVAQLHLSEVEHRPQKLLWERQIRRRVFWSAYAIDRLVSWVYHVPCTLVDEDIQVEPFANMNDHEIKEWQVRADRLEPDASTPRRTQVSSALHLIRGRRIQSRILSIMMRADYDQRLAESHQWRLHMLEVLDEWKAQLEPHSDPLSKGYTSEGWVGMLYNYTVLLLYRPTKANMTDLVMEHCIGACTDIALTFWKYLKSRQTAQLWPGLLSQFGIGITLLYCLWVVPPSQRSIEAQSSNIGPAIRTCSVILAVLSERWTEAEPLRDIFDLLADSIPIYRSHDGEESRISTSSSKTIQEYLPRVTAIVINKDIMRMLLEMATEDYPWAAGGTVNVGDWSSNDVHSAQDCPLCLGTRADRADLPSVGFDAANLWPGFDNDTEHSLTTLAPFRFPLLSLFELFWLAILINLVHPPPMKLSPPAEDDFVFVNVSRPDEFKAASTQRTIRRHVMRDIGRSRRRTRPGQRTWSVTLRAPSDPVTEHIPVSIDPCNTTFYPGPMSDRALQLMHFMTTDRDYVFRPFRTVWFSMALTDATAVLVALANAAMFLDQRLRAQTYRYETSAECLSYYGQCVRQVTHRLADTHESLSQGVITAILGLTCHDLYVGTLDRWKIHISGLGRIIHLRGGYRGLDDSITRFAIWLDVAGSVMDDSRPRLPTPPGFASQVPKFLSSTQRKLLGDLIAKHDYYSDIATAFCYANFLVQYTDGSLFRSETAWLNEDNLTVIELFGPATHFLLSMSRPTEINSSATDIPLLQLREALRLVLLLFLGTLKQAVFLFTAHECEYLWCKLSTLISQIEKANYDDSCLKLYLWVLVTMSRFSRSIQSSMYLDDISAVLNLLGMGRKEGLDLVQSILSIDILDGYLHFLPSLETSGS</sequence>
<dbReference type="PROSITE" id="PS00920">
    <property type="entry name" value="NITRIL_CHT_1"/>
    <property type="match status" value="1"/>
</dbReference>
<dbReference type="VEuPathDB" id="FungiDB:M747DRAFT_325664"/>
<dbReference type="GO" id="GO:0008270">
    <property type="term" value="F:zinc ion binding"/>
    <property type="evidence" value="ECO:0007669"/>
    <property type="project" value="InterPro"/>
</dbReference>
<dbReference type="VEuPathDB" id="FungiDB:ATCC64974_96430"/>
<feature type="region of interest" description="Disordered" evidence="6">
    <location>
        <begin position="351"/>
        <end position="424"/>
    </location>
</feature>
<evidence type="ECO:0000256" key="6">
    <source>
        <dbReference type="SAM" id="MobiDB-lite"/>
    </source>
</evidence>
<comment type="caution">
    <text evidence="8">The sequence shown here is derived from an EMBL/GenBank/DDBJ whole genome shotgun (WGS) entry which is preliminary data.</text>
</comment>
<dbReference type="OMA" id="WITANSQ"/>
<dbReference type="InterPro" id="IPR000132">
    <property type="entry name" value="Nitrilase/CN_hydratase_CS"/>
</dbReference>
<gene>
    <name evidence="8" type="ORF">ABL_07743</name>
</gene>
<comment type="similarity">
    <text evidence="1">Belongs to the carbon-nitrogen hydrolase superfamily. Nitrilase family.</text>
</comment>
<dbReference type="SMART" id="SM00906">
    <property type="entry name" value="Fungal_trans"/>
    <property type="match status" value="1"/>
</dbReference>
<dbReference type="PANTHER" id="PTHR46044:SF1">
    <property type="entry name" value="CN HYDROLASE DOMAIN-CONTAINING PROTEIN"/>
    <property type="match status" value="1"/>
</dbReference>
<dbReference type="VEuPathDB" id="FungiDB:An06g01970"/>
<dbReference type="FunFam" id="3.60.110.10:FF:000016">
    <property type="entry name" value="Nitrilase blr3397"/>
    <property type="match status" value="1"/>
</dbReference>
<dbReference type="VEuPathDB" id="FungiDB:ASPNIDRAFT2_1140999"/>
<dbReference type="Pfam" id="PF11951">
    <property type="entry name" value="Fungal_trans_2"/>
    <property type="match status" value="1"/>
</dbReference>